<dbReference type="InterPro" id="IPR053250">
    <property type="entry name" value="Glycosyltransferase_77"/>
</dbReference>
<dbReference type="GO" id="GO:0052636">
    <property type="term" value="F:arabinosyltransferase activity"/>
    <property type="evidence" value="ECO:0007669"/>
    <property type="project" value="TreeGrafter"/>
</dbReference>
<comment type="caution">
    <text evidence="3">The sequence shown here is derived from an EMBL/GenBank/DDBJ whole genome shotgun (WGS) entry which is preliminary data.</text>
</comment>
<evidence type="ECO:0000256" key="1">
    <source>
        <dbReference type="SAM" id="MobiDB-lite"/>
    </source>
</evidence>
<gene>
    <name evidence="3" type="ORF">C2E21_0601</name>
</gene>
<evidence type="ECO:0000259" key="2">
    <source>
        <dbReference type="Pfam" id="PF03407"/>
    </source>
</evidence>
<dbReference type="GO" id="GO:0005794">
    <property type="term" value="C:Golgi apparatus"/>
    <property type="evidence" value="ECO:0007669"/>
    <property type="project" value="TreeGrafter"/>
</dbReference>
<dbReference type="GO" id="GO:0052325">
    <property type="term" value="P:cell wall pectin biosynthetic process"/>
    <property type="evidence" value="ECO:0007669"/>
    <property type="project" value="TreeGrafter"/>
</dbReference>
<dbReference type="Pfam" id="PF03407">
    <property type="entry name" value="Nucleotid_trans"/>
    <property type="match status" value="1"/>
</dbReference>
<dbReference type="InterPro" id="IPR005069">
    <property type="entry name" value="Nucl-diP-sugar_transferase"/>
</dbReference>
<dbReference type="EMBL" id="LHPG02000001">
    <property type="protein sequence ID" value="PRW61124.1"/>
    <property type="molecule type" value="Genomic_DNA"/>
</dbReference>
<organism evidence="3 4">
    <name type="scientific">Chlorella sorokiniana</name>
    <name type="common">Freshwater green alga</name>
    <dbReference type="NCBI Taxonomy" id="3076"/>
    <lineage>
        <taxon>Eukaryota</taxon>
        <taxon>Viridiplantae</taxon>
        <taxon>Chlorophyta</taxon>
        <taxon>core chlorophytes</taxon>
        <taxon>Trebouxiophyceae</taxon>
        <taxon>Chlorellales</taxon>
        <taxon>Chlorellaceae</taxon>
        <taxon>Chlorella clade</taxon>
        <taxon>Chlorella</taxon>
    </lineage>
</organism>
<dbReference type="Proteomes" id="UP000239899">
    <property type="component" value="Unassembled WGS sequence"/>
</dbReference>
<dbReference type="AlphaFoldDB" id="A0A2P6U486"/>
<dbReference type="OrthoDB" id="540503at2759"/>
<keyword evidence="4" id="KW-1185">Reference proteome</keyword>
<evidence type="ECO:0000313" key="3">
    <source>
        <dbReference type="EMBL" id="PRW61124.1"/>
    </source>
</evidence>
<feature type="compositionally biased region" description="Low complexity" evidence="1">
    <location>
        <begin position="1"/>
        <end position="35"/>
    </location>
</feature>
<evidence type="ECO:0000313" key="4">
    <source>
        <dbReference type="Proteomes" id="UP000239899"/>
    </source>
</evidence>
<feature type="domain" description="Nucleotide-diphospho-sugar transferase" evidence="2">
    <location>
        <begin position="75"/>
        <end position="318"/>
    </location>
</feature>
<sequence>MFEGADAAGAAGGRQQQALVGTQQQQQQQMRPAQQGDPLASIRGAPLVFVSFANGAFQDMLTNWVLSVQRLRLPFLVGALDARMAAECEARGWPHLDVSALIKGDDSMFRAKFTTFRNMGATKVQLVLTILEELQVETVMVSDSDTSWLRDPSEYLARFPSADFFISTDCLSAAVEEAWQPRHNQPRCGHIPGNGWGRAFNTGIFAARNSPATKRLLEQWRDLLLDPKHTTEERASVAGTTVTLGITDQLAMHYLLEEGVGLIEATQDNPHILWLRNHTLRLHTLPALHFPSGHVAFVQRLPQRHGVEPYVVHATFQRFPNNMHAVGKRGRFREFGLWWLDQERPDYYAAPDARYLTYDNDVRRVVGQVAAQRYKDGAMPVLYKHMVAMAYQIAQFRDALAAATMVNRTLVLPTSWCWCEYDWTPDVLESCKIKGTDTQLPFECPADFVFHIPLMDANGVRYRVPNFLQQPQVPEAVRWSQAEVHVLPAKPVQQPSPGSLVAPALWPRMSQAELLQAVAPLQQAAVLTLRGMQPGLLEGFSSTEQAQAFDALFLNITKHEHYWCCAAVGNSLWSSFPYARPQPFASGYAPWEAPTWEAPAWCDAEMDQRNAGYRAFANHPCSFLRNATAAAIAAAIA</sequence>
<protein>
    <submittedName>
        <fullName evidence="3">Arabinosyltransferase XEG113</fullName>
    </submittedName>
</protein>
<proteinExistence type="predicted"/>
<accession>A0A2P6U486</accession>
<reference evidence="3 4" key="1">
    <citation type="journal article" date="2018" name="Plant J.">
        <title>Genome sequences of Chlorella sorokiniana UTEX 1602 and Micractinium conductrix SAG 241.80: implications to maltose excretion by a green alga.</title>
        <authorList>
            <person name="Arriola M.B."/>
            <person name="Velmurugan N."/>
            <person name="Zhang Y."/>
            <person name="Plunkett M.H."/>
            <person name="Hondzo H."/>
            <person name="Barney B.M."/>
        </authorList>
    </citation>
    <scope>NUCLEOTIDE SEQUENCE [LARGE SCALE GENOMIC DNA]</scope>
    <source>
        <strain evidence="4">UTEX 1602</strain>
    </source>
</reference>
<feature type="region of interest" description="Disordered" evidence="1">
    <location>
        <begin position="1"/>
        <end position="37"/>
    </location>
</feature>
<name>A0A2P6U486_CHLSO</name>
<dbReference type="PANTHER" id="PTHR46936">
    <property type="entry name" value="ARABINOSYLTRANSFERASE XEG113"/>
    <property type="match status" value="1"/>
</dbReference>
<dbReference type="PANTHER" id="PTHR46936:SF1">
    <property type="entry name" value="ARABINOSYLTRANSFERASE XEG113"/>
    <property type="match status" value="1"/>
</dbReference>